<dbReference type="Pfam" id="PF18946">
    <property type="entry name" value="Apex"/>
    <property type="match status" value="1"/>
</dbReference>
<comment type="caution">
    <text evidence="2">The sequence shown here is derived from an EMBL/GenBank/DDBJ whole genome shotgun (WGS) entry which is preliminary data.</text>
</comment>
<evidence type="ECO:0000313" key="2">
    <source>
        <dbReference type="EMBL" id="MBB3811468.1"/>
    </source>
</evidence>
<dbReference type="InterPro" id="IPR044033">
    <property type="entry name" value="GpV-like_apex"/>
</dbReference>
<dbReference type="Proteomes" id="UP000537592">
    <property type="component" value="Unassembled WGS sequence"/>
</dbReference>
<dbReference type="InterPro" id="IPR041599">
    <property type="entry name" value="Gp138_N"/>
</dbReference>
<proteinExistence type="predicted"/>
<evidence type="ECO:0000313" key="3">
    <source>
        <dbReference type="Proteomes" id="UP000537592"/>
    </source>
</evidence>
<dbReference type="Gene3D" id="2.40.50.230">
    <property type="entry name" value="Gp5 N-terminal domain"/>
    <property type="match status" value="1"/>
</dbReference>
<organism evidence="2 3">
    <name type="scientific">Pseudochelatococcus contaminans</name>
    <dbReference type="NCBI Taxonomy" id="1538103"/>
    <lineage>
        <taxon>Bacteria</taxon>
        <taxon>Pseudomonadati</taxon>
        <taxon>Pseudomonadota</taxon>
        <taxon>Alphaproteobacteria</taxon>
        <taxon>Hyphomicrobiales</taxon>
        <taxon>Chelatococcaceae</taxon>
        <taxon>Pseudochelatococcus</taxon>
    </lineage>
</organism>
<dbReference type="Pfam" id="PF18352">
    <property type="entry name" value="Gp138_N"/>
    <property type="match status" value="1"/>
</dbReference>
<gene>
    <name evidence="2" type="ORF">FHS81_003583</name>
</gene>
<keyword evidence="3" id="KW-1185">Reference proteome</keyword>
<dbReference type="AlphaFoldDB" id="A0A7W5Z7B1"/>
<dbReference type="InterPro" id="IPR037026">
    <property type="entry name" value="Vgr_OB-fold_dom_sf"/>
</dbReference>
<evidence type="ECO:0000259" key="1">
    <source>
        <dbReference type="Pfam" id="PF18352"/>
    </source>
</evidence>
<dbReference type="EMBL" id="JACICC010000020">
    <property type="protein sequence ID" value="MBB3811468.1"/>
    <property type="molecule type" value="Genomic_DNA"/>
</dbReference>
<reference evidence="2 3" key="1">
    <citation type="submission" date="2020-08" db="EMBL/GenBank/DDBJ databases">
        <title>Genomic Encyclopedia of Type Strains, Phase IV (KMG-IV): sequencing the most valuable type-strain genomes for metagenomic binning, comparative biology and taxonomic classification.</title>
        <authorList>
            <person name="Goeker M."/>
        </authorList>
    </citation>
    <scope>NUCLEOTIDE SEQUENCE [LARGE SCALE GENOMIC DNA]</scope>
    <source>
        <strain evidence="2 3">DSM 28760</strain>
    </source>
</reference>
<name>A0A7W5Z7B1_9HYPH</name>
<sequence length="237" mass="25032">MHLKEMWNDPEEAFRVMLDAFRQTIQTSMIGTVVRYNKDSLTVDVQPAMKSVVRKPDGTFEKVSMPIIPGIPVSFPGGGGSILTFPVKEGDPVVLNFASRSTDAWHQSGGEQEQIDARTLDLSDAVAHVGIRSQAGLPENVSGDVTQLRTNDGKTSISLSAYGGVSVDTDQAVSVSTKQAVSISATRGVTINSGDGTVALKGDFIVDGDVIARGVSLLNHVHGGVMSGPANTDKPVR</sequence>
<protein>
    <recommendedName>
        <fullName evidence="1">Phage protein Gp138 N-terminal domain-containing protein</fullName>
    </recommendedName>
</protein>
<accession>A0A7W5Z7B1</accession>
<dbReference type="RefSeq" id="WP_183754840.1">
    <property type="nucleotide sequence ID" value="NZ_JACICC010000020.1"/>
</dbReference>
<feature type="domain" description="Phage protein Gp138 N-terminal" evidence="1">
    <location>
        <begin position="30"/>
        <end position="130"/>
    </location>
</feature>